<reference evidence="2 3" key="1">
    <citation type="journal article" date="2010" name="J. Bacteriol.">
        <title>Genome sequence of Fulvimarina pelagi HTCC2506T, a Mn(II)-oxidizing alphaproteobacterium possessing an aerobic anoxygenic photosynthetic gene cluster and Xanthorhodopsin.</title>
        <authorList>
            <person name="Kang I."/>
            <person name="Oh H.M."/>
            <person name="Lim S.I."/>
            <person name="Ferriera S."/>
            <person name="Giovannoni S.J."/>
            <person name="Cho J.C."/>
        </authorList>
    </citation>
    <scope>NUCLEOTIDE SEQUENCE [LARGE SCALE GENOMIC DNA]</scope>
    <source>
        <strain evidence="2 3">HTCC2506</strain>
    </source>
</reference>
<dbReference type="HOGENOM" id="CLU_3200173_0_0_5"/>
<dbReference type="EMBL" id="AATP01000002">
    <property type="protein sequence ID" value="EAU41744.1"/>
    <property type="molecule type" value="Genomic_DNA"/>
</dbReference>
<name>Q0G3T7_9HYPH</name>
<protein>
    <submittedName>
        <fullName evidence="2">Uncharacterized protein</fullName>
    </submittedName>
</protein>
<evidence type="ECO:0000313" key="2">
    <source>
        <dbReference type="EMBL" id="EAU41744.1"/>
    </source>
</evidence>
<dbReference type="AlphaFoldDB" id="Q0G3T7"/>
<accession>Q0G3T7</accession>
<evidence type="ECO:0000313" key="3">
    <source>
        <dbReference type="Proteomes" id="UP000004310"/>
    </source>
</evidence>
<keyword evidence="3" id="KW-1185">Reference proteome</keyword>
<evidence type="ECO:0000256" key="1">
    <source>
        <dbReference type="SAM" id="MobiDB-lite"/>
    </source>
</evidence>
<comment type="caution">
    <text evidence="2">The sequence shown here is derived from an EMBL/GenBank/DDBJ whole genome shotgun (WGS) entry which is preliminary data.</text>
</comment>
<dbReference type="Proteomes" id="UP000004310">
    <property type="component" value="Unassembled WGS sequence"/>
</dbReference>
<proteinExistence type="predicted"/>
<feature type="region of interest" description="Disordered" evidence="1">
    <location>
        <begin position="1"/>
        <end position="30"/>
    </location>
</feature>
<gene>
    <name evidence="2" type="ORF">FP2506_14964</name>
</gene>
<sequence length="45" mass="4551">MGYAARTAAAQGKADARHRPRQAPAGPTVITVGSTESSFCAAAFT</sequence>
<organism evidence="2 3">
    <name type="scientific">Fulvimarina pelagi HTCC2506</name>
    <dbReference type="NCBI Taxonomy" id="314231"/>
    <lineage>
        <taxon>Bacteria</taxon>
        <taxon>Pseudomonadati</taxon>
        <taxon>Pseudomonadota</taxon>
        <taxon>Alphaproteobacteria</taxon>
        <taxon>Hyphomicrobiales</taxon>
        <taxon>Aurantimonadaceae</taxon>
        <taxon>Fulvimarina</taxon>
    </lineage>
</organism>